<protein>
    <submittedName>
        <fullName evidence="1">Uncharacterized protein</fullName>
    </submittedName>
</protein>
<gene>
    <name evidence="1" type="ORF">B0T16DRAFT_223877</name>
</gene>
<dbReference type="AlphaFoldDB" id="A0AA39XYS0"/>
<dbReference type="EMBL" id="JAULSV010000006">
    <property type="protein sequence ID" value="KAK0642011.1"/>
    <property type="molecule type" value="Genomic_DNA"/>
</dbReference>
<name>A0AA39XYS0_9PEZI</name>
<sequence>MSVIAGDGSGFDEAAPNDGFENKRSFPALLVSRSPVPRGSVVSPPGCSCAAGILPAPRRDDIRKRRHPLKQRQAWRICHDCRALIVGLGSCAAVVTTVNIASRLPQKARVGAEDLVASALGKHEWIMFCEHLQVNAPMSHAGPIPPSFMMIGPSSWSARQQHHLRPNWTPHWPAPMTWVAGCQGLAPAQAHVRYLTRTDATARWCRRQLPLALRHLLHRQAPNPFSVAHQPLLVLK</sequence>
<evidence type="ECO:0000313" key="2">
    <source>
        <dbReference type="Proteomes" id="UP001174936"/>
    </source>
</evidence>
<dbReference type="Proteomes" id="UP001174936">
    <property type="component" value="Unassembled WGS sequence"/>
</dbReference>
<evidence type="ECO:0000313" key="1">
    <source>
        <dbReference type="EMBL" id="KAK0642011.1"/>
    </source>
</evidence>
<comment type="caution">
    <text evidence="1">The sequence shown here is derived from an EMBL/GenBank/DDBJ whole genome shotgun (WGS) entry which is preliminary data.</text>
</comment>
<organism evidence="1 2">
    <name type="scientific">Cercophora newfieldiana</name>
    <dbReference type="NCBI Taxonomy" id="92897"/>
    <lineage>
        <taxon>Eukaryota</taxon>
        <taxon>Fungi</taxon>
        <taxon>Dikarya</taxon>
        <taxon>Ascomycota</taxon>
        <taxon>Pezizomycotina</taxon>
        <taxon>Sordariomycetes</taxon>
        <taxon>Sordariomycetidae</taxon>
        <taxon>Sordariales</taxon>
        <taxon>Lasiosphaeriaceae</taxon>
        <taxon>Cercophora</taxon>
    </lineage>
</organism>
<accession>A0AA39XYS0</accession>
<keyword evidence="2" id="KW-1185">Reference proteome</keyword>
<reference evidence="1" key="1">
    <citation type="submission" date="2023-06" db="EMBL/GenBank/DDBJ databases">
        <title>Genome-scale phylogeny and comparative genomics of the fungal order Sordariales.</title>
        <authorList>
            <consortium name="Lawrence Berkeley National Laboratory"/>
            <person name="Hensen N."/>
            <person name="Bonometti L."/>
            <person name="Westerberg I."/>
            <person name="Brannstrom I.O."/>
            <person name="Guillou S."/>
            <person name="Cros-Aarteil S."/>
            <person name="Calhoun S."/>
            <person name="Haridas S."/>
            <person name="Kuo A."/>
            <person name="Mondo S."/>
            <person name="Pangilinan J."/>
            <person name="Riley R."/>
            <person name="Labutti K."/>
            <person name="Andreopoulos B."/>
            <person name="Lipzen A."/>
            <person name="Chen C."/>
            <person name="Yanf M."/>
            <person name="Daum C."/>
            <person name="Ng V."/>
            <person name="Clum A."/>
            <person name="Steindorff A."/>
            <person name="Ohm R."/>
            <person name="Martin F."/>
            <person name="Silar P."/>
            <person name="Natvig D."/>
            <person name="Lalanne C."/>
            <person name="Gautier V."/>
            <person name="Ament-Velasquez S.L."/>
            <person name="Kruys A."/>
            <person name="Hutchinson M.I."/>
            <person name="Powell A.J."/>
            <person name="Barry K."/>
            <person name="Miller A.N."/>
            <person name="Grigoriev I.V."/>
            <person name="Debuchy R."/>
            <person name="Gladieux P."/>
            <person name="Thoren M.H."/>
            <person name="Johannesson H."/>
        </authorList>
    </citation>
    <scope>NUCLEOTIDE SEQUENCE</scope>
    <source>
        <strain evidence="1">SMH2532-1</strain>
    </source>
</reference>
<proteinExistence type="predicted"/>